<evidence type="ECO:0000313" key="2">
    <source>
        <dbReference type="Proteomes" id="UP000731465"/>
    </source>
</evidence>
<dbReference type="RefSeq" id="WP_219937853.1">
    <property type="nucleotide sequence ID" value="NZ_JAGFNY010000023.1"/>
</dbReference>
<proteinExistence type="predicted"/>
<gene>
    <name evidence="1" type="ORF">J5V48_06960</name>
</gene>
<name>A0ABS7DHS7_9GAMM</name>
<reference evidence="1 2" key="1">
    <citation type="submission" date="2021-03" db="EMBL/GenBank/DDBJ databases">
        <title>Succinivibrio sp. nov. isolated from feces of cow.</title>
        <authorList>
            <person name="Choi J.-Y."/>
        </authorList>
    </citation>
    <scope>NUCLEOTIDE SEQUENCE [LARGE SCALE GENOMIC DNA]</scope>
    <source>
        <strain evidence="1 2">AGMB01872</strain>
    </source>
</reference>
<dbReference type="EMBL" id="JAGFNY010000023">
    <property type="protein sequence ID" value="MBW7570629.1"/>
    <property type="molecule type" value="Genomic_DNA"/>
</dbReference>
<comment type="caution">
    <text evidence="1">The sequence shown here is derived from an EMBL/GenBank/DDBJ whole genome shotgun (WGS) entry which is preliminary data.</text>
</comment>
<accession>A0ABS7DHS7</accession>
<keyword evidence="2" id="KW-1185">Reference proteome</keyword>
<organism evidence="1 2">
    <name type="scientific">Succinivibrio faecicola</name>
    <dbReference type="NCBI Taxonomy" id="2820300"/>
    <lineage>
        <taxon>Bacteria</taxon>
        <taxon>Pseudomonadati</taxon>
        <taxon>Pseudomonadota</taxon>
        <taxon>Gammaproteobacteria</taxon>
        <taxon>Aeromonadales</taxon>
        <taxon>Succinivibrionaceae</taxon>
        <taxon>Succinivibrio</taxon>
    </lineage>
</organism>
<feature type="non-terminal residue" evidence="1">
    <location>
        <position position="1"/>
    </location>
</feature>
<sequence>NQQLIMETIDNRWHIESGYHWWKDDFLKEDECTFMDKNAIKVMATFNNITYALYRIASAIFDDSCMAETRIRYEECPEKMLEKLIPLMEKQNLTMLLKQNMKGRKKS</sequence>
<evidence type="ECO:0000313" key="1">
    <source>
        <dbReference type="EMBL" id="MBW7570629.1"/>
    </source>
</evidence>
<evidence type="ECO:0008006" key="3">
    <source>
        <dbReference type="Google" id="ProtNLM"/>
    </source>
</evidence>
<protein>
    <recommendedName>
        <fullName evidence="3">Transposase</fullName>
    </recommendedName>
</protein>
<dbReference type="Proteomes" id="UP000731465">
    <property type="component" value="Unassembled WGS sequence"/>
</dbReference>